<proteinExistence type="predicted"/>
<name>A0A4P7UBL8_9ACTN</name>
<evidence type="ECO:0000313" key="2">
    <source>
        <dbReference type="EMBL" id="QCC77510.1"/>
    </source>
</evidence>
<gene>
    <name evidence="2" type="ORF">E2C04_10575</name>
</gene>
<sequence length="63" mass="7056">MPSEPPRQVRRPRSLGRMESCQGVRRRGTRPSCVSGRSGWSLRSAPTTSRSGQRWPRSPSCSD</sequence>
<evidence type="ECO:0000313" key="3">
    <source>
        <dbReference type="Proteomes" id="UP000297025"/>
    </source>
</evidence>
<dbReference type="AlphaFoldDB" id="A0A4P7UBL8"/>
<dbReference type="Proteomes" id="UP000297025">
    <property type="component" value="Chromosome"/>
</dbReference>
<reference evidence="2 3" key="1">
    <citation type="journal article" date="2008" name="Int. J. Syst. Evol. Microbiol.">
        <title>Nocardioides daphniae sp. nov., isolated from Daphnia cucullata (Crustacea: Cladocera).</title>
        <authorList>
            <person name="Toth E.M."/>
            <person name="Keki Z."/>
            <person name="Homonnay Z.G."/>
            <person name="Borsodi A.K."/>
            <person name="Marialigeti K."/>
            <person name="Schumann P."/>
        </authorList>
    </citation>
    <scope>NUCLEOTIDE SEQUENCE [LARGE SCALE GENOMIC DNA]</scope>
    <source>
        <strain evidence="2 3">JCM 16608</strain>
    </source>
</reference>
<feature type="region of interest" description="Disordered" evidence="1">
    <location>
        <begin position="1"/>
        <end position="63"/>
    </location>
</feature>
<organism evidence="2 3">
    <name type="scientific">Nocardioides daphniae</name>
    <dbReference type="NCBI Taxonomy" id="402297"/>
    <lineage>
        <taxon>Bacteria</taxon>
        <taxon>Bacillati</taxon>
        <taxon>Actinomycetota</taxon>
        <taxon>Actinomycetes</taxon>
        <taxon>Propionibacteriales</taxon>
        <taxon>Nocardioidaceae</taxon>
        <taxon>Nocardioides</taxon>
    </lineage>
</organism>
<dbReference type="EMBL" id="CP038462">
    <property type="protein sequence ID" value="QCC77510.1"/>
    <property type="molecule type" value="Genomic_DNA"/>
</dbReference>
<protein>
    <submittedName>
        <fullName evidence="2">Uncharacterized protein</fullName>
    </submittedName>
</protein>
<accession>A0A4P7UBL8</accession>
<dbReference type="KEGG" id="ndp:E2C04_10575"/>
<evidence type="ECO:0000256" key="1">
    <source>
        <dbReference type="SAM" id="MobiDB-lite"/>
    </source>
</evidence>